<sequence length="551" mass="58903">MAILALTTVVATATATATTSSAAASPDLKVATSITSRSAATVRTTVKVTVKTARRGHAINVKVKTGAKTKFVKARWSAGAYRGVTRIVTANPAKTVVNALGVIKRVKAKKVKTTVKNVYIDGRKAKPTKRLTVTAKPGSKVKISAQLTPARGRKVLVQRKAGSTWRTQTTLTTRAAARVTLTATVPASSTATTWRLYVPVTVRLAAATVATATIKPGVSTGGSNPGDIGGGGSGSGTPAQPIDWQPGQRNCLDTTGYGYTSGGIYYEVNGKPIPGCTDYGAVTVEAISTVADHYWLDDRCGVTITCWRKPTPNELSRGYDPNIPVEWSPPPTVDTYNDANPEIAYMPETVEALNQFAVEKGWITPAEIDAHGPPWREIKTPTWNQFPHSSAPGYGTVLGHGGPTLAHAASRAIGLTKYGVDTLPRYSNQTTPGFHSIPGTISDQMDAAYPVSPYKWSCSEQGWTVTASVHDILRRLDSAHETDLRAQVEGYRALGYRGAAYVTHGAYRWAGGAAWEWVNFCRIYNPTQTETSPLDGYTIYSPATLPGDPWH</sequence>
<feature type="chain" id="PRO_5021963563" evidence="2">
    <location>
        <begin position="23"/>
        <end position="551"/>
    </location>
</feature>
<accession>A0A542ZB16</accession>
<name>A0A542ZB16_RARFA</name>
<comment type="caution">
    <text evidence="3">The sequence shown here is derived from an EMBL/GenBank/DDBJ whole genome shotgun (WGS) entry which is preliminary data.</text>
</comment>
<evidence type="ECO:0000313" key="4">
    <source>
        <dbReference type="Proteomes" id="UP000315389"/>
    </source>
</evidence>
<evidence type="ECO:0000256" key="2">
    <source>
        <dbReference type="SAM" id="SignalP"/>
    </source>
</evidence>
<dbReference type="AlphaFoldDB" id="A0A542ZB16"/>
<evidence type="ECO:0000313" key="3">
    <source>
        <dbReference type="EMBL" id="TQL57506.1"/>
    </source>
</evidence>
<dbReference type="Proteomes" id="UP000315389">
    <property type="component" value="Unassembled WGS sequence"/>
</dbReference>
<feature type="compositionally biased region" description="Gly residues" evidence="1">
    <location>
        <begin position="219"/>
        <end position="235"/>
    </location>
</feature>
<reference evidence="3 4" key="1">
    <citation type="submission" date="2019-06" db="EMBL/GenBank/DDBJ databases">
        <title>Sequencing the genomes of 1000 actinobacteria strains.</title>
        <authorList>
            <person name="Klenk H.-P."/>
        </authorList>
    </citation>
    <scope>NUCLEOTIDE SEQUENCE [LARGE SCALE GENOMIC DNA]</scope>
    <source>
        <strain evidence="3 4">DSM 4813</strain>
    </source>
</reference>
<feature type="region of interest" description="Disordered" evidence="1">
    <location>
        <begin position="215"/>
        <end position="247"/>
    </location>
</feature>
<keyword evidence="2" id="KW-0732">Signal</keyword>
<feature type="signal peptide" evidence="2">
    <location>
        <begin position="1"/>
        <end position="22"/>
    </location>
</feature>
<evidence type="ECO:0000256" key="1">
    <source>
        <dbReference type="SAM" id="MobiDB-lite"/>
    </source>
</evidence>
<protein>
    <submittedName>
        <fullName evidence="3">Uncharacterized protein</fullName>
    </submittedName>
</protein>
<dbReference type="EMBL" id="VFOS01000004">
    <property type="protein sequence ID" value="TQL57506.1"/>
    <property type="molecule type" value="Genomic_DNA"/>
</dbReference>
<organism evidence="3 4">
    <name type="scientific">Rarobacter faecitabidus</name>
    <dbReference type="NCBI Taxonomy" id="13243"/>
    <lineage>
        <taxon>Bacteria</taxon>
        <taxon>Bacillati</taxon>
        <taxon>Actinomycetota</taxon>
        <taxon>Actinomycetes</taxon>
        <taxon>Micrococcales</taxon>
        <taxon>Rarobacteraceae</taxon>
        <taxon>Rarobacter</taxon>
    </lineage>
</organism>
<keyword evidence="4" id="KW-1185">Reference proteome</keyword>
<proteinExistence type="predicted"/>
<gene>
    <name evidence="3" type="ORF">FB461_2247</name>
</gene>